<gene>
    <name evidence="9" type="ORF">SAMN02746091_01190</name>
</gene>
<evidence type="ECO:0000256" key="6">
    <source>
        <dbReference type="ARBA" id="ARBA00022840"/>
    </source>
</evidence>
<evidence type="ECO:0000256" key="4">
    <source>
        <dbReference type="ARBA" id="ARBA00022741"/>
    </source>
</evidence>
<keyword evidence="5" id="KW-0418">Kinase</keyword>
<organism evidence="9 10">
    <name type="scientific">Caloramator proteoclasticus DSM 10124</name>
    <dbReference type="NCBI Taxonomy" id="1121262"/>
    <lineage>
        <taxon>Bacteria</taxon>
        <taxon>Bacillati</taxon>
        <taxon>Bacillota</taxon>
        <taxon>Clostridia</taxon>
        <taxon>Eubacteriales</taxon>
        <taxon>Clostridiaceae</taxon>
        <taxon>Caloramator</taxon>
    </lineage>
</organism>
<dbReference type="NCBIfam" id="TIGR01007">
    <property type="entry name" value="eps_fam"/>
    <property type="match status" value="1"/>
</dbReference>
<dbReference type="GO" id="GO:0005886">
    <property type="term" value="C:plasma membrane"/>
    <property type="evidence" value="ECO:0007669"/>
    <property type="project" value="UniProtKB-ARBA"/>
</dbReference>
<dbReference type="InterPro" id="IPR005702">
    <property type="entry name" value="Wzc-like_C"/>
</dbReference>
<reference evidence="10" key="1">
    <citation type="submission" date="2016-11" db="EMBL/GenBank/DDBJ databases">
        <authorList>
            <person name="Varghese N."/>
            <person name="Submissions S."/>
        </authorList>
    </citation>
    <scope>NUCLEOTIDE SEQUENCE [LARGE SCALE GENOMIC DNA]</scope>
    <source>
        <strain evidence="10">DSM 10124</strain>
    </source>
</reference>
<name>A0A1M4WLV8_9CLOT</name>
<dbReference type="InterPro" id="IPR050445">
    <property type="entry name" value="Bact_polysacc_biosynth/exp"/>
</dbReference>
<evidence type="ECO:0000313" key="9">
    <source>
        <dbReference type="EMBL" id="SHE82216.1"/>
    </source>
</evidence>
<dbReference type="InterPro" id="IPR027417">
    <property type="entry name" value="P-loop_NTPase"/>
</dbReference>
<dbReference type="EMBL" id="FQVG01000018">
    <property type="protein sequence ID" value="SHE82216.1"/>
    <property type="molecule type" value="Genomic_DNA"/>
</dbReference>
<dbReference type="CDD" id="cd05387">
    <property type="entry name" value="BY-kinase"/>
    <property type="match status" value="1"/>
</dbReference>
<comment type="similarity">
    <text evidence="1">Belongs to the CpsD/CapB family.</text>
</comment>
<proteinExistence type="inferred from homology"/>
<sequence>MSNFIVEKNPKSPISESYRTLRTNIQFSSFDKDIKTIVVTSSAPGEGKSTTIGNLALVMAQSGKRVLLIDADLRKPTVHKKFKLSNQTGLTNILIEDKNPFEVIQKYSDNLYILTSGILPPNPAEVVASNKLRNFINEMKNHFDYILLDSPPVIAVTDAQILSSFLDGVILVVSSGEAEKELVKKAKDLLDKVNANIIGVVLNKLELKSRKGYGYYYYYYGEEGSAKK</sequence>
<protein>
    <recommendedName>
        <fullName evidence="2">non-specific protein-tyrosine kinase</fullName>
        <ecNumber evidence="2">2.7.10.2</ecNumber>
    </recommendedName>
</protein>
<evidence type="ECO:0000256" key="7">
    <source>
        <dbReference type="ARBA" id="ARBA00023137"/>
    </source>
</evidence>
<dbReference type="GO" id="GO:0004715">
    <property type="term" value="F:non-membrane spanning protein tyrosine kinase activity"/>
    <property type="evidence" value="ECO:0007669"/>
    <property type="project" value="UniProtKB-EC"/>
</dbReference>
<dbReference type="GO" id="GO:0042802">
    <property type="term" value="F:identical protein binding"/>
    <property type="evidence" value="ECO:0007669"/>
    <property type="project" value="UniProtKB-ARBA"/>
</dbReference>
<evidence type="ECO:0000256" key="1">
    <source>
        <dbReference type="ARBA" id="ARBA00007316"/>
    </source>
</evidence>
<keyword evidence="6" id="KW-0067">ATP-binding</keyword>
<evidence type="ECO:0000313" key="10">
    <source>
        <dbReference type="Proteomes" id="UP000184423"/>
    </source>
</evidence>
<dbReference type="AlphaFoldDB" id="A0A1M4WLV8"/>
<keyword evidence="3" id="KW-0808">Transferase</keyword>
<dbReference type="PANTHER" id="PTHR32309">
    <property type="entry name" value="TYROSINE-PROTEIN KINASE"/>
    <property type="match status" value="1"/>
</dbReference>
<evidence type="ECO:0000256" key="3">
    <source>
        <dbReference type="ARBA" id="ARBA00022679"/>
    </source>
</evidence>
<keyword evidence="10" id="KW-1185">Reference proteome</keyword>
<dbReference type="Proteomes" id="UP000184423">
    <property type="component" value="Unassembled WGS sequence"/>
</dbReference>
<dbReference type="PANTHER" id="PTHR32309:SF13">
    <property type="entry name" value="FERRIC ENTEROBACTIN TRANSPORT PROTEIN FEPE"/>
    <property type="match status" value="1"/>
</dbReference>
<evidence type="ECO:0000256" key="5">
    <source>
        <dbReference type="ARBA" id="ARBA00022777"/>
    </source>
</evidence>
<dbReference type="SUPFAM" id="SSF52540">
    <property type="entry name" value="P-loop containing nucleoside triphosphate hydrolases"/>
    <property type="match status" value="1"/>
</dbReference>
<comment type="catalytic activity">
    <reaction evidence="8">
        <text>L-tyrosyl-[protein] + ATP = O-phospho-L-tyrosyl-[protein] + ADP + H(+)</text>
        <dbReference type="Rhea" id="RHEA:10596"/>
        <dbReference type="Rhea" id="RHEA-COMP:10136"/>
        <dbReference type="Rhea" id="RHEA-COMP:20101"/>
        <dbReference type="ChEBI" id="CHEBI:15378"/>
        <dbReference type="ChEBI" id="CHEBI:30616"/>
        <dbReference type="ChEBI" id="CHEBI:46858"/>
        <dbReference type="ChEBI" id="CHEBI:61978"/>
        <dbReference type="ChEBI" id="CHEBI:456216"/>
        <dbReference type="EC" id="2.7.10.2"/>
    </reaction>
</comment>
<dbReference type="Pfam" id="PF10609">
    <property type="entry name" value="ParA"/>
    <property type="match status" value="1"/>
</dbReference>
<dbReference type="InterPro" id="IPR033756">
    <property type="entry name" value="YlxH/NBP35"/>
</dbReference>
<keyword evidence="4" id="KW-0547">Nucleotide-binding</keyword>
<dbReference type="GO" id="GO:0005524">
    <property type="term" value="F:ATP binding"/>
    <property type="evidence" value="ECO:0007669"/>
    <property type="project" value="UniProtKB-KW"/>
</dbReference>
<keyword evidence="7" id="KW-0829">Tyrosine-protein kinase</keyword>
<accession>A0A1M4WLV8</accession>
<dbReference type="RefSeq" id="WP_073248409.1">
    <property type="nucleotide sequence ID" value="NZ_FQVG01000018.1"/>
</dbReference>
<dbReference type="EC" id="2.7.10.2" evidence="2"/>
<dbReference type="FunFam" id="3.40.50.300:FF:000527">
    <property type="entry name" value="Tyrosine-protein kinase etk"/>
    <property type="match status" value="1"/>
</dbReference>
<evidence type="ECO:0000256" key="8">
    <source>
        <dbReference type="ARBA" id="ARBA00051245"/>
    </source>
</evidence>
<evidence type="ECO:0000256" key="2">
    <source>
        <dbReference type="ARBA" id="ARBA00011903"/>
    </source>
</evidence>
<dbReference type="Gene3D" id="3.40.50.300">
    <property type="entry name" value="P-loop containing nucleotide triphosphate hydrolases"/>
    <property type="match status" value="1"/>
</dbReference>